<keyword evidence="5" id="KW-0964">Secreted</keyword>
<evidence type="ECO:0000256" key="1">
    <source>
        <dbReference type="ARBA" id="ARBA00009764"/>
    </source>
</evidence>
<keyword evidence="4 5" id="KW-0975">Bacterial flagellum</keyword>
<dbReference type="Proteomes" id="UP000633943">
    <property type="component" value="Unassembled WGS sequence"/>
</dbReference>
<sequence>MATITAQGVGSNLDVDGIVTKLMAIERQPLTAINKKEASYQAKISAYGNLKSSLSSFQSSLSGLASFSSFQVVKATPGDSNVLTASATTAAVAGSYTVEVQQLAVAQKLATAGQAALNTAIGTGTLTFEFGTVGDDGATPRVLGADGKYTGASFMPGADAPKTVTIDAGHNTLEGVRDAINEAAIGVRASIINDGSGTPYRLVLSGEGTGSTNSMRISGGDAGLQALLGHNPDDDAGQGLSETVTAQDARLKVDGLQVVKNSNSISDIISGVTLNLAKVGSSTLSVAKDTSSVKSAVTGFAKAYNDLQATFKELSSYSAGQASGVLFGDTALLTVQRNLRTALATPIPHLTGAYKNLSQVGITIGRDGNMSVDEGKLQKAIADNFTDVGLLFAAGGKASDPQIAFAGSSSKTKPGVYEVSVSTLPASGTNAGGLIGGAVASGAGARLSGASGTNMEGLSVQVNGGSTGARGTVSFSHGYAFQLKELITGLVGEKGVVSSRTGGLQTSIADLGKQRISLDRKLEMTEKRYRAQFAALDTLMGRMSQTSSFLTQQLANLSNMSNS</sequence>
<gene>
    <name evidence="8" type="primary">fliD</name>
    <name evidence="8" type="ORF">GPA24_18365</name>
</gene>
<evidence type="ECO:0000259" key="6">
    <source>
        <dbReference type="Pfam" id="PF02465"/>
    </source>
</evidence>
<comment type="function">
    <text evidence="5">Required for morphogenesis and for the elongation of the flagellar filament by facilitating polymerization of the flagellin monomers at the tip of growing filament. Forms a capping structure, which prevents flagellin subunits (transported through the central channel of the flagellum) from leaking out without polymerization at the distal end.</text>
</comment>
<protein>
    <recommendedName>
        <fullName evidence="5">Flagellar hook-associated protein 2</fullName>
        <shortName evidence="5">HAP2</shortName>
    </recommendedName>
    <alternativeName>
        <fullName evidence="5">Flagellar cap protein</fullName>
    </alternativeName>
</protein>
<evidence type="ECO:0000256" key="4">
    <source>
        <dbReference type="ARBA" id="ARBA00023143"/>
    </source>
</evidence>
<accession>A0ABX1P171</accession>
<proteinExistence type="inferred from homology"/>
<dbReference type="PANTHER" id="PTHR30288">
    <property type="entry name" value="FLAGELLAR CAP/ASSEMBLY PROTEIN FLID"/>
    <property type="match status" value="1"/>
</dbReference>
<evidence type="ECO:0000256" key="2">
    <source>
        <dbReference type="ARBA" id="ARBA00011255"/>
    </source>
</evidence>
<keyword evidence="9" id="KW-1185">Reference proteome</keyword>
<evidence type="ECO:0000256" key="3">
    <source>
        <dbReference type="ARBA" id="ARBA00023054"/>
    </source>
</evidence>
<dbReference type="InterPro" id="IPR003481">
    <property type="entry name" value="FliD_N"/>
</dbReference>
<comment type="subunit">
    <text evidence="2 5">Homopentamer.</text>
</comment>
<dbReference type="RefSeq" id="WP_169203977.1">
    <property type="nucleotide sequence ID" value="NZ_CP059467.1"/>
</dbReference>
<organism evidence="8 9">
    <name type="scientific">Aromatoleum bremense</name>
    <dbReference type="NCBI Taxonomy" id="76115"/>
    <lineage>
        <taxon>Bacteria</taxon>
        <taxon>Pseudomonadati</taxon>
        <taxon>Pseudomonadota</taxon>
        <taxon>Betaproteobacteria</taxon>
        <taxon>Rhodocyclales</taxon>
        <taxon>Rhodocyclaceae</taxon>
        <taxon>Aromatoleum</taxon>
    </lineage>
</organism>
<comment type="similarity">
    <text evidence="1 5">Belongs to the FliD family.</text>
</comment>
<dbReference type="InterPro" id="IPR040026">
    <property type="entry name" value="FliD"/>
</dbReference>
<evidence type="ECO:0000256" key="5">
    <source>
        <dbReference type="RuleBase" id="RU362066"/>
    </source>
</evidence>
<feature type="domain" description="Flagellar hook-associated protein 2 N-terminal" evidence="6">
    <location>
        <begin position="11"/>
        <end position="107"/>
    </location>
</feature>
<evidence type="ECO:0000313" key="9">
    <source>
        <dbReference type="Proteomes" id="UP000633943"/>
    </source>
</evidence>
<keyword evidence="8" id="KW-0969">Cilium</keyword>
<dbReference type="Pfam" id="PF07195">
    <property type="entry name" value="FliD_C"/>
    <property type="match status" value="1"/>
</dbReference>
<dbReference type="InterPro" id="IPR010809">
    <property type="entry name" value="FliD_C"/>
</dbReference>
<keyword evidence="8" id="KW-0966">Cell projection</keyword>
<feature type="domain" description="Flagellar hook-associated protein 2 C-terminal" evidence="7">
    <location>
        <begin position="246"/>
        <end position="544"/>
    </location>
</feature>
<evidence type="ECO:0000259" key="7">
    <source>
        <dbReference type="Pfam" id="PF07195"/>
    </source>
</evidence>
<keyword evidence="3" id="KW-0175">Coiled coil</keyword>
<evidence type="ECO:0000313" key="8">
    <source>
        <dbReference type="EMBL" id="NMG17465.1"/>
    </source>
</evidence>
<dbReference type="EMBL" id="WTVP01000079">
    <property type="protein sequence ID" value="NMG17465.1"/>
    <property type="molecule type" value="Genomic_DNA"/>
</dbReference>
<comment type="caution">
    <text evidence="8">The sequence shown here is derived from an EMBL/GenBank/DDBJ whole genome shotgun (WGS) entry which is preliminary data.</text>
</comment>
<keyword evidence="8" id="KW-0282">Flagellum</keyword>
<dbReference type="Pfam" id="PF02465">
    <property type="entry name" value="FliD_N"/>
    <property type="match status" value="1"/>
</dbReference>
<name>A0ABX1P171_9RHOO</name>
<reference evidence="8 9" key="1">
    <citation type="submission" date="2019-12" db="EMBL/GenBank/DDBJ databases">
        <title>Comparative genomics gives insights into the taxonomy of the Azoarcus-Aromatoleum group and reveals separate origins of nif in the plant-associated Azoarcus and non-plant-associated Aromatoleum sub-groups.</title>
        <authorList>
            <person name="Lafos M."/>
            <person name="Maluk M."/>
            <person name="Batista M."/>
            <person name="Junghare M."/>
            <person name="Carmona M."/>
            <person name="Faoro H."/>
            <person name="Cruz L.M."/>
            <person name="Battistoni F."/>
            <person name="De Souza E."/>
            <person name="Pedrosa F."/>
            <person name="Chen W.-M."/>
            <person name="Poole P.S."/>
            <person name="Dixon R.A."/>
            <person name="James E.K."/>
        </authorList>
    </citation>
    <scope>NUCLEOTIDE SEQUENCE [LARGE SCALE GENOMIC DNA]</scope>
    <source>
        <strain evidence="8 9">PbN1</strain>
    </source>
</reference>
<dbReference type="PANTHER" id="PTHR30288:SF0">
    <property type="entry name" value="FLAGELLAR HOOK-ASSOCIATED PROTEIN 2"/>
    <property type="match status" value="1"/>
</dbReference>
<comment type="subcellular location">
    <subcellularLocation>
        <location evidence="5">Secreted</location>
    </subcellularLocation>
    <subcellularLocation>
        <location evidence="5">Bacterial flagellum</location>
    </subcellularLocation>
</comment>